<organism evidence="2 3">
    <name type="scientific">Chromobacterium paludis</name>
    <dbReference type="NCBI Taxonomy" id="2605945"/>
    <lineage>
        <taxon>Bacteria</taxon>
        <taxon>Pseudomonadati</taxon>
        <taxon>Pseudomonadota</taxon>
        <taxon>Betaproteobacteria</taxon>
        <taxon>Neisseriales</taxon>
        <taxon>Chromobacteriaceae</taxon>
        <taxon>Chromobacterium</taxon>
    </lineage>
</organism>
<dbReference type="InterPro" id="IPR017972">
    <property type="entry name" value="Cyt_P450_CS"/>
</dbReference>
<dbReference type="Gene3D" id="1.10.630.10">
    <property type="entry name" value="Cytochrome P450"/>
    <property type="match status" value="1"/>
</dbReference>
<dbReference type="AlphaFoldDB" id="A0A5C1DK87"/>
<evidence type="ECO:0000313" key="2">
    <source>
        <dbReference type="EMBL" id="QEL57013.1"/>
    </source>
</evidence>
<dbReference type="SUPFAM" id="SSF48264">
    <property type="entry name" value="Cytochrome P450"/>
    <property type="match status" value="1"/>
</dbReference>
<dbReference type="KEGG" id="chrm:FYK34_16325"/>
<dbReference type="GO" id="GO:0020037">
    <property type="term" value="F:heme binding"/>
    <property type="evidence" value="ECO:0007669"/>
    <property type="project" value="InterPro"/>
</dbReference>
<dbReference type="PANTHER" id="PTHR46696">
    <property type="entry name" value="P450, PUTATIVE (EUROFUNG)-RELATED"/>
    <property type="match status" value="1"/>
</dbReference>
<dbReference type="CDD" id="cd11036">
    <property type="entry name" value="AknT-like"/>
    <property type="match status" value="1"/>
</dbReference>
<dbReference type="PANTHER" id="PTHR46696:SF1">
    <property type="entry name" value="CYTOCHROME P450 YJIB-RELATED"/>
    <property type="match status" value="1"/>
</dbReference>
<dbReference type="PROSITE" id="PS00086">
    <property type="entry name" value="CYTOCHROME_P450"/>
    <property type="match status" value="1"/>
</dbReference>
<gene>
    <name evidence="2" type="ORF">FYK34_16325</name>
</gene>
<keyword evidence="3" id="KW-1185">Reference proteome</keyword>
<dbReference type="InterPro" id="IPR036396">
    <property type="entry name" value="Cyt_P450_sf"/>
</dbReference>
<evidence type="ECO:0000313" key="3">
    <source>
        <dbReference type="Proteomes" id="UP000322079"/>
    </source>
</evidence>
<dbReference type="EMBL" id="CP043473">
    <property type="protein sequence ID" value="QEL57013.1"/>
    <property type="molecule type" value="Genomic_DNA"/>
</dbReference>
<reference evidence="2 3" key="1">
    <citation type="submission" date="2019-08" db="EMBL/GenBank/DDBJ databases">
        <title>Chromobacterium paludis, a novel bacterium isolated from a Maryland marsh pond.</title>
        <authorList>
            <person name="Blackburn M.B."/>
            <person name="Gundersen-Rindal D.E."/>
        </authorList>
    </citation>
    <scope>NUCLEOTIDE SEQUENCE [LARGE SCALE GENOMIC DNA]</scope>
    <source>
        <strain evidence="3">IIBBL 257-1</strain>
    </source>
</reference>
<dbReference type="GO" id="GO:0005506">
    <property type="term" value="F:iron ion binding"/>
    <property type="evidence" value="ECO:0007669"/>
    <property type="project" value="InterPro"/>
</dbReference>
<accession>A0A5C1DK87</accession>
<proteinExistence type="inferred from homology"/>
<name>A0A5C1DK87_9NEIS</name>
<dbReference type="GO" id="GO:0016705">
    <property type="term" value="F:oxidoreductase activity, acting on paired donors, with incorporation or reduction of molecular oxygen"/>
    <property type="evidence" value="ECO:0007669"/>
    <property type="project" value="InterPro"/>
</dbReference>
<dbReference type="Proteomes" id="UP000322079">
    <property type="component" value="Chromosome"/>
</dbReference>
<evidence type="ECO:0000256" key="1">
    <source>
        <dbReference type="ARBA" id="ARBA00010617"/>
    </source>
</evidence>
<protein>
    <submittedName>
        <fullName evidence="2">Cytochrome P450</fullName>
    </submittedName>
</protein>
<dbReference type="GO" id="GO:0004497">
    <property type="term" value="F:monooxygenase activity"/>
    <property type="evidence" value="ECO:0007669"/>
    <property type="project" value="InterPro"/>
</dbReference>
<sequence length="372" mass="39489">MNAWPEHALAAASHRDPYPYYLELARQGWARDQRLGLWLAASHAAASAVLACPACRVRPLDEPAPAALAGLALGETFGCWLRMSEAPIHAPLRAAVAASLAAQEDERAQRRARDLARGFLAGAAPDGARLDALVDFLPAATLASLLGWPERSLLGWPERSLLGLSGQVAAWCRAVAADAGAAEREAGEAACLALHAELAALADAGWLARWRQEFGELGEDALRANLLGVLFQSRDAGAGLLAAGISWRCEGPWDWRAAAEWRRRLRADPVLHHTRRFVAEDATLAGQPLKAGDQVLVLLAAAARDPAGPGESMDFGRGRHGCPGERLALAIARGALAALEEIGPDWRALGGGLVFRGPPNVRMRRFGAGDGR</sequence>
<comment type="similarity">
    <text evidence="1">Belongs to the cytochrome P450 family.</text>
</comment>
<dbReference type="RefSeq" id="WP_149298228.1">
    <property type="nucleotide sequence ID" value="NZ_CP043473.1"/>
</dbReference>